<feature type="repeat" description="PPR" evidence="2">
    <location>
        <begin position="74"/>
        <end position="108"/>
    </location>
</feature>
<dbReference type="EMBL" id="JBBWWR010000021">
    <property type="protein sequence ID" value="KAK8937748.1"/>
    <property type="molecule type" value="Genomic_DNA"/>
</dbReference>
<evidence type="ECO:0000256" key="2">
    <source>
        <dbReference type="PROSITE-ProRule" id="PRU00708"/>
    </source>
</evidence>
<dbReference type="Gene3D" id="1.25.40.10">
    <property type="entry name" value="Tetratricopeptide repeat domain"/>
    <property type="match status" value="2"/>
</dbReference>
<keyword evidence="4" id="KW-1185">Reference proteome</keyword>
<evidence type="ECO:0000313" key="3">
    <source>
        <dbReference type="EMBL" id="KAK8937748.1"/>
    </source>
</evidence>
<dbReference type="InterPro" id="IPR002885">
    <property type="entry name" value="PPR_rpt"/>
</dbReference>
<reference evidence="3 4" key="1">
    <citation type="journal article" date="2022" name="Nat. Plants">
        <title>Genomes of leafy and leafless Platanthera orchids illuminate the evolution of mycoheterotrophy.</title>
        <authorList>
            <person name="Li M.H."/>
            <person name="Liu K.W."/>
            <person name="Li Z."/>
            <person name="Lu H.C."/>
            <person name="Ye Q.L."/>
            <person name="Zhang D."/>
            <person name="Wang J.Y."/>
            <person name="Li Y.F."/>
            <person name="Zhong Z.M."/>
            <person name="Liu X."/>
            <person name="Yu X."/>
            <person name="Liu D.K."/>
            <person name="Tu X.D."/>
            <person name="Liu B."/>
            <person name="Hao Y."/>
            <person name="Liao X.Y."/>
            <person name="Jiang Y.T."/>
            <person name="Sun W.H."/>
            <person name="Chen J."/>
            <person name="Chen Y.Q."/>
            <person name="Ai Y."/>
            <person name="Zhai J.W."/>
            <person name="Wu S.S."/>
            <person name="Zhou Z."/>
            <person name="Hsiao Y.Y."/>
            <person name="Wu W.L."/>
            <person name="Chen Y.Y."/>
            <person name="Lin Y.F."/>
            <person name="Hsu J.L."/>
            <person name="Li C.Y."/>
            <person name="Wang Z.W."/>
            <person name="Zhao X."/>
            <person name="Zhong W.Y."/>
            <person name="Ma X.K."/>
            <person name="Ma L."/>
            <person name="Huang J."/>
            <person name="Chen G.Z."/>
            <person name="Huang M.Z."/>
            <person name="Huang L."/>
            <person name="Peng D.H."/>
            <person name="Luo Y.B."/>
            <person name="Zou S.Q."/>
            <person name="Chen S.P."/>
            <person name="Lan S."/>
            <person name="Tsai W.C."/>
            <person name="Van de Peer Y."/>
            <person name="Liu Z.J."/>
        </authorList>
    </citation>
    <scope>NUCLEOTIDE SEQUENCE [LARGE SCALE GENOMIC DNA]</scope>
    <source>
        <strain evidence="3">Lor288</strain>
    </source>
</reference>
<dbReference type="NCBIfam" id="TIGR00756">
    <property type="entry name" value="PPR"/>
    <property type="match status" value="1"/>
</dbReference>
<name>A0ABR2LCE0_9ASPA</name>
<proteinExistence type="predicted"/>
<dbReference type="Pfam" id="PF01535">
    <property type="entry name" value="PPR"/>
    <property type="match status" value="2"/>
</dbReference>
<dbReference type="PANTHER" id="PTHR24015">
    <property type="entry name" value="OS07G0578800 PROTEIN-RELATED"/>
    <property type="match status" value="1"/>
</dbReference>
<dbReference type="Proteomes" id="UP001412067">
    <property type="component" value="Unassembled WGS sequence"/>
</dbReference>
<gene>
    <name evidence="3" type="primary">PCMP-E93</name>
    <name evidence="3" type="ORF">KSP40_PGU013377</name>
</gene>
<dbReference type="InterPro" id="IPR011990">
    <property type="entry name" value="TPR-like_helical_dom_sf"/>
</dbReference>
<dbReference type="PROSITE" id="PS51375">
    <property type="entry name" value="PPR"/>
    <property type="match status" value="1"/>
</dbReference>
<evidence type="ECO:0000313" key="4">
    <source>
        <dbReference type="Proteomes" id="UP001412067"/>
    </source>
</evidence>
<comment type="caution">
    <text evidence="3">The sequence shown here is derived from an EMBL/GenBank/DDBJ whole genome shotgun (WGS) entry which is preliminary data.</text>
</comment>
<protein>
    <submittedName>
        <fullName evidence="3">Pentatricopeptide repeat-containing protein</fullName>
    </submittedName>
</protein>
<keyword evidence="1" id="KW-0677">Repeat</keyword>
<dbReference type="Pfam" id="PF13041">
    <property type="entry name" value="PPR_2"/>
    <property type="match status" value="1"/>
</dbReference>
<sequence length="259" mass="28602">MHRSTPPDGKIYTHILQSCVRLRAIREGQQVQAQALKDGLITRLALATTCVHLYAVCREIDPARQLFDEMPERSSVSWNAMLAGYCVNGFAKEALLLFKEMVHSETRMTKRTSFMLLSACSQIGDLALGSTIHSLVLKTIPNPLGCPFTGTALVDMYSKCGSLDNASSLFHAMSGKNVITWSTMAAALAIHGQGKVVMELMNSMEEGISPNAVTFTSLLSACGRAGLGFQDCELWCWEWAGLQVEMRIRKYYFENMACE</sequence>
<dbReference type="PANTHER" id="PTHR24015:SF548">
    <property type="entry name" value="OS08G0340900 PROTEIN"/>
    <property type="match status" value="1"/>
</dbReference>
<evidence type="ECO:0000256" key="1">
    <source>
        <dbReference type="ARBA" id="ARBA00022737"/>
    </source>
</evidence>
<organism evidence="3 4">
    <name type="scientific">Platanthera guangdongensis</name>
    <dbReference type="NCBI Taxonomy" id="2320717"/>
    <lineage>
        <taxon>Eukaryota</taxon>
        <taxon>Viridiplantae</taxon>
        <taxon>Streptophyta</taxon>
        <taxon>Embryophyta</taxon>
        <taxon>Tracheophyta</taxon>
        <taxon>Spermatophyta</taxon>
        <taxon>Magnoliopsida</taxon>
        <taxon>Liliopsida</taxon>
        <taxon>Asparagales</taxon>
        <taxon>Orchidaceae</taxon>
        <taxon>Orchidoideae</taxon>
        <taxon>Orchideae</taxon>
        <taxon>Orchidinae</taxon>
        <taxon>Platanthera</taxon>
    </lineage>
</organism>
<accession>A0ABR2LCE0</accession>
<dbReference type="InterPro" id="IPR046960">
    <property type="entry name" value="PPR_At4g14850-like_plant"/>
</dbReference>